<keyword evidence="2" id="KW-1185">Reference proteome</keyword>
<proteinExistence type="predicted"/>
<protein>
    <submittedName>
        <fullName evidence="1">Uncharacterized protein</fullName>
    </submittedName>
</protein>
<dbReference type="RefSeq" id="WP_227897416.1">
    <property type="nucleotide sequence ID" value="NZ_CP099467.1"/>
</dbReference>
<dbReference type="Proteomes" id="UP001139158">
    <property type="component" value="Unassembled WGS sequence"/>
</dbReference>
<dbReference type="AlphaFoldDB" id="A0A9X1SGJ4"/>
<accession>A0A9X1SGJ4</accession>
<dbReference type="EMBL" id="JAJFZV010000018">
    <property type="protein sequence ID" value="MCC3299429.1"/>
    <property type="molecule type" value="Genomic_DNA"/>
</dbReference>
<organism evidence="1 2">
    <name type="scientific">Arthrobacter caoxuetaonis</name>
    <dbReference type="NCBI Taxonomy" id="2886935"/>
    <lineage>
        <taxon>Bacteria</taxon>
        <taxon>Bacillati</taxon>
        <taxon>Actinomycetota</taxon>
        <taxon>Actinomycetes</taxon>
        <taxon>Micrococcales</taxon>
        <taxon>Micrococcaceae</taxon>
        <taxon>Arthrobacter</taxon>
    </lineage>
</organism>
<reference evidence="1" key="1">
    <citation type="submission" date="2021-10" db="EMBL/GenBank/DDBJ databases">
        <title>Novel species in genus Arthrobacter.</title>
        <authorList>
            <person name="Liu Y."/>
        </authorList>
    </citation>
    <scope>NUCLEOTIDE SEQUENCE</scope>
    <source>
        <strain evidence="1">Zg-Y453</strain>
    </source>
</reference>
<evidence type="ECO:0000313" key="2">
    <source>
        <dbReference type="Proteomes" id="UP001139158"/>
    </source>
</evidence>
<sequence length="149" mass="16256">MPSRKDLPCAVCGAAFGPVESDLPDQPYGANIFISTGHYGATAFDSPGGDRLELLICTPCMKAMAQRHAIHRILDATEQIPEQTLIWGSEEEQAVSDTPMNALRLANTYRLEAAEEMPGMTVEKFSALFQACMTASVHGKEFHLNEPET</sequence>
<name>A0A9X1SGJ4_9MICC</name>
<gene>
    <name evidence="1" type="ORF">LJ757_16675</name>
</gene>
<comment type="caution">
    <text evidence="1">The sequence shown here is derived from an EMBL/GenBank/DDBJ whole genome shotgun (WGS) entry which is preliminary data.</text>
</comment>
<evidence type="ECO:0000313" key="1">
    <source>
        <dbReference type="EMBL" id="MCC3299429.1"/>
    </source>
</evidence>